<keyword evidence="2" id="KW-1185">Reference proteome</keyword>
<dbReference type="Proteomes" id="UP001206128">
    <property type="component" value="Unassembled WGS sequence"/>
</dbReference>
<dbReference type="EMBL" id="JAMTCK010000007">
    <property type="protein sequence ID" value="MCP2166569.1"/>
    <property type="molecule type" value="Genomic_DNA"/>
</dbReference>
<reference evidence="1" key="1">
    <citation type="submission" date="2022-06" db="EMBL/GenBank/DDBJ databases">
        <title>Genomic Encyclopedia of Archaeal and Bacterial Type Strains, Phase II (KMG-II): from individual species to whole genera.</title>
        <authorList>
            <person name="Goeker M."/>
        </authorList>
    </citation>
    <scope>NUCLEOTIDE SEQUENCE</scope>
    <source>
        <strain evidence="1">DSM 43935</strain>
    </source>
</reference>
<protein>
    <submittedName>
        <fullName evidence="1">Uncharacterized protein</fullName>
    </submittedName>
</protein>
<evidence type="ECO:0000313" key="2">
    <source>
        <dbReference type="Proteomes" id="UP001206128"/>
    </source>
</evidence>
<sequence>MTGQPRYRCQSEPQPSRYGAVTEVWLPEPAGPVVDCASGSGPCAQPFDDYLGLVDQSQAGSGPPALLRPPRDTQELARYRWLVGHQSTFVVWRLLTDAMASALDHPDQAASACHEAGELFGVYSVLLLYSGSCPPGVYHDSLRPEMMSCHPAFSGEWAPDHRPVLSLLHRVRRECPTGAARELMSAFKANQRVHMAVARALVPDGESLLRKADRRPGQRPSAEEHRMYDRFFRVRRRPVCHRTLRAQLVRRVGQACVDLATHGLYYGGPAVSASAEDSAQLVRRVEEQAGTDLAELAERVVRHADRQPVAASRRG</sequence>
<dbReference type="AlphaFoldDB" id="A0AAE3GFT5"/>
<name>A0AAE3GFT5_9PSEU</name>
<proteinExistence type="predicted"/>
<dbReference type="RefSeq" id="WP_301328365.1">
    <property type="nucleotide sequence ID" value="NZ_JAMTCK010000007.1"/>
</dbReference>
<comment type="caution">
    <text evidence="1">The sequence shown here is derived from an EMBL/GenBank/DDBJ whole genome shotgun (WGS) entry which is preliminary data.</text>
</comment>
<gene>
    <name evidence="1" type="ORF">LX83_003437</name>
</gene>
<accession>A0AAE3GFT5</accession>
<evidence type="ECO:0000313" key="1">
    <source>
        <dbReference type="EMBL" id="MCP2166569.1"/>
    </source>
</evidence>
<organism evidence="1 2">
    <name type="scientific">Goodfellowiella coeruleoviolacea</name>
    <dbReference type="NCBI Taxonomy" id="334858"/>
    <lineage>
        <taxon>Bacteria</taxon>
        <taxon>Bacillati</taxon>
        <taxon>Actinomycetota</taxon>
        <taxon>Actinomycetes</taxon>
        <taxon>Pseudonocardiales</taxon>
        <taxon>Pseudonocardiaceae</taxon>
        <taxon>Goodfellowiella</taxon>
    </lineage>
</organism>